<protein>
    <submittedName>
        <fullName evidence="3">HPt (Histidine-containing phosphotransfer) domain-containing protein</fullName>
    </submittedName>
</protein>
<dbReference type="OrthoDB" id="673773at2"/>
<evidence type="ECO:0000259" key="2">
    <source>
        <dbReference type="PROSITE" id="PS50894"/>
    </source>
</evidence>
<accession>A0A173MMZ1</accession>
<dbReference type="Pfam" id="PF01627">
    <property type="entry name" value="Hpt"/>
    <property type="match status" value="1"/>
</dbReference>
<feature type="domain" description="HPt" evidence="2">
    <location>
        <begin position="19"/>
        <end position="117"/>
    </location>
</feature>
<keyword evidence="4" id="KW-1185">Reference proteome</keyword>
<gene>
    <name evidence="3" type="ORF">SAMN05421788_101274</name>
</gene>
<dbReference type="KEGG" id="fln:FLA_4867"/>
<proteinExistence type="predicted"/>
<evidence type="ECO:0000256" key="1">
    <source>
        <dbReference type="PROSITE-ProRule" id="PRU00110"/>
    </source>
</evidence>
<dbReference type="PROSITE" id="PS50894">
    <property type="entry name" value="HPT"/>
    <property type="match status" value="1"/>
</dbReference>
<dbReference type="InterPro" id="IPR036641">
    <property type="entry name" value="HPT_dom_sf"/>
</dbReference>
<dbReference type="Proteomes" id="UP000186917">
    <property type="component" value="Unassembled WGS sequence"/>
</dbReference>
<dbReference type="Gene3D" id="1.20.120.160">
    <property type="entry name" value="HPT domain"/>
    <property type="match status" value="1"/>
</dbReference>
<dbReference type="GO" id="GO:0000160">
    <property type="term" value="P:phosphorelay signal transduction system"/>
    <property type="evidence" value="ECO:0007669"/>
    <property type="project" value="InterPro"/>
</dbReference>
<dbReference type="AlphaFoldDB" id="A0A173MMZ1"/>
<dbReference type="GO" id="GO:0004672">
    <property type="term" value="F:protein kinase activity"/>
    <property type="evidence" value="ECO:0007669"/>
    <property type="project" value="UniProtKB-ARBA"/>
</dbReference>
<evidence type="ECO:0000313" key="3">
    <source>
        <dbReference type="EMBL" id="SIS62246.1"/>
    </source>
</evidence>
<dbReference type="RefSeq" id="WP_076374935.1">
    <property type="nucleotide sequence ID" value="NZ_AP017422.1"/>
</dbReference>
<name>A0A173MMZ1_9BACT</name>
<dbReference type="InterPro" id="IPR008207">
    <property type="entry name" value="Sig_transdc_His_kin_Hpt_dom"/>
</dbReference>
<keyword evidence="1" id="KW-0597">Phosphoprotein</keyword>
<organism evidence="3 4">
    <name type="scientific">Filimonas lacunae</name>
    <dbReference type="NCBI Taxonomy" id="477680"/>
    <lineage>
        <taxon>Bacteria</taxon>
        <taxon>Pseudomonadati</taxon>
        <taxon>Bacteroidota</taxon>
        <taxon>Chitinophagia</taxon>
        <taxon>Chitinophagales</taxon>
        <taxon>Chitinophagaceae</taxon>
        <taxon>Filimonas</taxon>
    </lineage>
</organism>
<feature type="modified residue" description="Phosphohistidine" evidence="1">
    <location>
        <position position="58"/>
    </location>
</feature>
<sequence>MSTERLYDLGFINQVAKGNQALQERLCRSFVSSANGGLEELHQALAENNLENIGKAAHKLKSTIEAMRVIEGTRLIKLIEKSARLNVNVEAIPEMIHDATTIIRETVTQLQTDLQLQ</sequence>
<dbReference type="SUPFAM" id="SSF47226">
    <property type="entry name" value="Histidine-containing phosphotransfer domain, HPT domain"/>
    <property type="match status" value="1"/>
</dbReference>
<dbReference type="EMBL" id="FTOR01000001">
    <property type="protein sequence ID" value="SIS62246.1"/>
    <property type="molecule type" value="Genomic_DNA"/>
</dbReference>
<evidence type="ECO:0000313" key="4">
    <source>
        <dbReference type="Proteomes" id="UP000186917"/>
    </source>
</evidence>
<reference evidence="4" key="1">
    <citation type="submission" date="2017-01" db="EMBL/GenBank/DDBJ databases">
        <authorList>
            <person name="Varghese N."/>
            <person name="Submissions S."/>
        </authorList>
    </citation>
    <scope>NUCLEOTIDE SEQUENCE [LARGE SCALE GENOMIC DNA]</scope>
    <source>
        <strain evidence="4">DSM 21054</strain>
    </source>
</reference>
<dbReference type="STRING" id="477680.SAMN05421788_101274"/>